<dbReference type="GO" id="GO:0046983">
    <property type="term" value="F:protein dimerization activity"/>
    <property type="evidence" value="ECO:0007669"/>
    <property type="project" value="InterPro"/>
</dbReference>
<dbReference type="InterPro" id="IPR050482">
    <property type="entry name" value="Sensor_HK_TwoCompSys"/>
</dbReference>
<evidence type="ECO:0000256" key="7">
    <source>
        <dbReference type="ARBA" id="ARBA00022840"/>
    </source>
</evidence>
<dbReference type="CDD" id="cd16917">
    <property type="entry name" value="HATPase_UhpB-NarQ-NarX-like"/>
    <property type="match status" value="1"/>
</dbReference>
<evidence type="ECO:0000313" key="11">
    <source>
        <dbReference type="EMBL" id="QQK78807.1"/>
    </source>
</evidence>
<evidence type="ECO:0000313" key="12">
    <source>
        <dbReference type="Proteomes" id="UP000595349"/>
    </source>
</evidence>
<dbReference type="Gene3D" id="3.30.565.10">
    <property type="entry name" value="Histidine kinase-like ATPase, C-terminal domain"/>
    <property type="match status" value="1"/>
</dbReference>
<dbReference type="PANTHER" id="PTHR24421">
    <property type="entry name" value="NITRATE/NITRITE SENSOR PROTEIN NARX-RELATED"/>
    <property type="match status" value="1"/>
</dbReference>
<keyword evidence="8" id="KW-0902">Two-component regulatory system</keyword>
<feature type="domain" description="Signal transduction histidine kinase subgroup 3 dimerisation and phosphoacceptor" evidence="10">
    <location>
        <begin position="17"/>
        <end position="82"/>
    </location>
</feature>
<dbReference type="Gene3D" id="1.20.5.1930">
    <property type="match status" value="1"/>
</dbReference>
<evidence type="ECO:0000256" key="1">
    <source>
        <dbReference type="ARBA" id="ARBA00000085"/>
    </source>
</evidence>
<evidence type="ECO:0000256" key="2">
    <source>
        <dbReference type="ARBA" id="ARBA00012438"/>
    </source>
</evidence>
<evidence type="ECO:0000256" key="8">
    <source>
        <dbReference type="ARBA" id="ARBA00023012"/>
    </source>
</evidence>
<dbReference type="RefSeq" id="WP_200087476.1">
    <property type="nucleotide sequence ID" value="NZ_CP054706.1"/>
</dbReference>
<dbReference type="GO" id="GO:0005524">
    <property type="term" value="F:ATP binding"/>
    <property type="evidence" value="ECO:0007669"/>
    <property type="project" value="UniProtKB-KW"/>
</dbReference>
<dbReference type="GO" id="GO:0016020">
    <property type="term" value="C:membrane"/>
    <property type="evidence" value="ECO:0007669"/>
    <property type="project" value="InterPro"/>
</dbReference>
<evidence type="ECO:0000256" key="4">
    <source>
        <dbReference type="ARBA" id="ARBA00022679"/>
    </source>
</evidence>
<dbReference type="AlphaFoldDB" id="A0A7T6Z8S3"/>
<name>A0A7T6Z8S3_9BACI</name>
<organism evidence="11 12">
    <name type="scientific">Salicibibacter cibi</name>
    <dbReference type="NCBI Taxonomy" id="2743001"/>
    <lineage>
        <taxon>Bacteria</taxon>
        <taxon>Bacillati</taxon>
        <taxon>Bacillota</taxon>
        <taxon>Bacilli</taxon>
        <taxon>Bacillales</taxon>
        <taxon>Bacillaceae</taxon>
        <taxon>Salicibibacter</taxon>
    </lineage>
</organism>
<keyword evidence="5" id="KW-0547">Nucleotide-binding</keyword>
<keyword evidence="7" id="KW-0067">ATP-binding</keyword>
<keyword evidence="3" id="KW-0597">Phosphoprotein</keyword>
<evidence type="ECO:0000256" key="3">
    <source>
        <dbReference type="ARBA" id="ARBA00022553"/>
    </source>
</evidence>
<dbReference type="PANTHER" id="PTHR24421:SF10">
    <property type="entry name" value="NITRATE_NITRITE SENSOR PROTEIN NARQ"/>
    <property type="match status" value="1"/>
</dbReference>
<evidence type="ECO:0000259" key="10">
    <source>
        <dbReference type="Pfam" id="PF07730"/>
    </source>
</evidence>
<evidence type="ECO:0000256" key="6">
    <source>
        <dbReference type="ARBA" id="ARBA00022777"/>
    </source>
</evidence>
<dbReference type="KEGG" id="scib:HUG20_02065"/>
<gene>
    <name evidence="11" type="ORF">HUG20_02065</name>
</gene>
<dbReference type="Pfam" id="PF07730">
    <property type="entry name" value="HisKA_3"/>
    <property type="match status" value="1"/>
</dbReference>
<accession>A0A7T6Z8S3</accession>
<dbReference type="InterPro" id="IPR036890">
    <property type="entry name" value="HATPase_C_sf"/>
</dbReference>
<sequence length="209" mass="23260">MEPAQMSRYMIQSQEEELKRVGDELHDGICQRLYSIHIGLHAIESALEDSDLKQYVLQVSDELSSTILQLRHLSEELYPPTLTTLGLLPAMKNYAQLFTSTFGVVVEISSEGPEKILSEQKSVNIFRVCQEALINIAKYAEVATASLQFTWEESALKIVIKDDGKGFDAENVQFLGIAVMEKRMRLAEGDFILSSQPGKGTTISLSSSI</sequence>
<comment type="catalytic activity">
    <reaction evidence="1">
        <text>ATP + protein L-histidine = ADP + protein N-phospho-L-histidine.</text>
        <dbReference type="EC" id="2.7.13.3"/>
    </reaction>
</comment>
<reference evidence="11 12" key="1">
    <citation type="submission" date="2020-06" db="EMBL/GenBank/DDBJ databases">
        <title>Genomic analysis of Salicibibacter sp. NKC21-4.</title>
        <authorList>
            <person name="Oh Y.J."/>
        </authorList>
    </citation>
    <scope>NUCLEOTIDE SEQUENCE [LARGE SCALE GENOMIC DNA]</scope>
    <source>
        <strain evidence="11 12">NKC21-4</strain>
    </source>
</reference>
<keyword evidence="4" id="KW-0808">Transferase</keyword>
<dbReference type="InterPro" id="IPR011712">
    <property type="entry name" value="Sig_transdc_His_kin_sub3_dim/P"/>
</dbReference>
<protein>
    <recommendedName>
        <fullName evidence="2">histidine kinase</fullName>
        <ecNumber evidence="2">2.7.13.3</ecNumber>
    </recommendedName>
</protein>
<evidence type="ECO:0000256" key="5">
    <source>
        <dbReference type="ARBA" id="ARBA00022741"/>
    </source>
</evidence>
<dbReference type="EMBL" id="CP054706">
    <property type="protein sequence ID" value="QQK78807.1"/>
    <property type="molecule type" value="Genomic_DNA"/>
</dbReference>
<proteinExistence type="predicted"/>
<dbReference type="GO" id="GO:0000155">
    <property type="term" value="F:phosphorelay sensor kinase activity"/>
    <property type="evidence" value="ECO:0007669"/>
    <property type="project" value="InterPro"/>
</dbReference>
<dbReference type="InterPro" id="IPR003594">
    <property type="entry name" value="HATPase_dom"/>
</dbReference>
<dbReference type="Proteomes" id="UP000595349">
    <property type="component" value="Chromosome"/>
</dbReference>
<keyword evidence="12" id="KW-1185">Reference proteome</keyword>
<keyword evidence="6 11" id="KW-0418">Kinase</keyword>
<dbReference type="SUPFAM" id="SSF55874">
    <property type="entry name" value="ATPase domain of HSP90 chaperone/DNA topoisomerase II/histidine kinase"/>
    <property type="match status" value="1"/>
</dbReference>
<dbReference type="Pfam" id="PF02518">
    <property type="entry name" value="HATPase_c"/>
    <property type="match status" value="1"/>
</dbReference>
<dbReference type="EC" id="2.7.13.3" evidence="2"/>
<feature type="domain" description="Histidine kinase/HSP90-like ATPase" evidence="9">
    <location>
        <begin position="123"/>
        <end position="205"/>
    </location>
</feature>
<evidence type="ECO:0000259" key="9">
    <source>
        <dbReference type="Pfam" id="PF02518"/>
    </source>
</evidence>